<dbReference type="SUPFAM" id="SSF46785">
    <property type="entry name" value="Winged helix' DNA-binding domain"/>
    <property type="match status" value="1"/>
</dbReference>
<dbReference type="FunFam" id="1.10.10.10:FF:000001">
    <property type="entry name" value="LysR family transcriptional regulator"/>
    <property type="match status" value="1"/>
</dbReference>
<dbReference type="Gene3D" id="1.10.10.10">
    <property type="entry name" value="Winged helix-like DNA-binding domain superfamily/Winged helix DNA-binding domain"/>
    <property type="match status" value="1"/>
</dbReference>
<dbReference type="PROSITE" id="PS50931">
    <property type="entry name" value="HTH_LYSR"/>
    <property type="match status" value="1"/>
</dbReference>
<dbReference type="InterPro" id="IPR000847">
    <property type="entry name" value="LysR_HTH_N"/>
</dbReference>
<dbReference type="OrthoDB" id="9786526at2"/>
<evidence type="ECO:0000256" key="2">
    <source>
        <dbReference type="ARBA" id="ARBA00023015"/>
    </source>
</evidence>
<dbReference type="GO" id="GO:0003700">
    <property type="term" value="F:DNA-binding transcription factor activity"/>
    <property type="evidence" value="ECO:0007669"/>
    <property type="project" value="InterPro"/>
</dbReference>
<dbReference type="InterPro" id="IPR058163">
    <property type="entry name" value="LysR-type_TF_proteobact-type"/>
</dbReference>
<dbReference type="PANTHER" id="PTHR30537">
    <property type="entry name" value="HTH-TYPE TRANSCRIPTIONAL REGULATOR"/>
    <property type="match status" value="1"/>
</dbReference>
<reference evidence="7" key="1">
    <citation type="submission" date="2017-02" db="EMBL/GenBank/DDBJ databases">
        <authorList>
            <person name="Varghese N."/>
            <person name="Submissions S."/>
        </authorList>
    </citation>
    <scope>NUCLEOTIDE SEQUENCE [LARGE SCALE GENOMIC DNA]</scope>
    <source>
        <strain evidence="7">R11H</strain>
    </source>
</reference>
<dbReference type="RefSeq" id="WP_020818768.1">
    <property type="nucleotide sequence ID" value="NZ_FUYP01000048.1"/>
</dbReference>
<dbReference type="CDD" id="cd08422">
    <property type="entry name" value="PBP2_CrgA_like"/>
    <property type="match status" value="1"/>
</dbReference>
<dbReference type="SUPFAM" id="SSF53850">
    <property type="entry name" value="Periplasmic binding protein-like II"/>
    <property type="match status" value="1"/>
</dbReference>
<dbReference type="PANTHER" id="PTHR30537:SF5">
    <property type="entry name" value="HTH-TYPE TRANSCRIPTIONAL ACTIVATOR TTDR-RELATED"/>
    <property type="match status" value="1"/>
</dbReference>
<evidence type="ECO:0000313" key="6">
    <source>
        <dbReference type="EMBL" id="SKC00806.1"/>
    </source>
</evidence>
<keyword evidence="3 6" id="KW-0238">DNA-binding</keyword>
<dbReference type="GO" id="GO:0006351">
    <property type="term" value="P:DNA-templated transcription"/>
    <property type="evidence" value="ECO:0007669"/>
    <property type="project" value="TreeGrafter"/>
</dbReference>
<dbReference type="InterPro" id="IPR005119">
    <property type="entry name" value="LysR_subst-bd"/>
</dbReference>
<protein>
    <submittedName>
        <fullName evidence="6">DNA-binding transcriptional regulator, LysR family</fullName>
    </submittedName>
</protein>
<keyword evidence="4" id="KW-0804">Transcription</keyword>
<dbReference type="Gene3D" id="3.40.190.290">
    <property type="match status" value="1"/>
</dbReference>
<proteinExistence type="inferred from homology"/>
<evidence type="ECO:0000256" key="3">
    <source>
        <dbReference type="ARBA" id="ARBA00023125"/>
    </source>
</evidence>
<dbReference type="Pfam" id="PF03466">
    <property type="entry name" value="LysR_substrate"/>
    <property type="match status" value="1"/>
</dbReference>
<keyword evidence="7" id="KW-1185">Reference proteome</keyword>
<dbReference type="EMBL" id="FUYP01000048">
    <property type="protein sequence ID" value="SKC00806.1"/>
    <property type="molecule type" value="Genomic_DNA"/>
</dbReference>
<dbReference type="Pfam" id="PF00126">
    <property type="entry name" value="HTH_1"/>
    <property type="match status" value="1"/>
</dbReference>
<comment type="similarity">
    <text evidence="1">Belongs to the LysR transcriptional regulatory family.</text>
</comment>
<evidence type="ECO:0000256" key="4">
    <source>
        <dbReference type="ARBA" id="ARBA00023163"/>
    </source>
</evidence>
<dbReference type="GO" id="GO:0043565">
    <property type="term" value="F:sequence-specific DNA binding"/>
    <property type="evidence" value="ECO:0007669"/>
    <property type="project" value="TreeGrafter"/>
</dbReference>
<organism evidence="6 7">
    <name type="scientific">Sphingopyxis flava</name>
    <dbReference type="NCBI Taxonomy" id="1507287"/>
    <lineage>
        <taxon>Bacteria</taxon>
        <taxon>Pseudomonadati</taxon>
        <taxon>Pseudomonadota</taxon>
        <taxon>Alphaproteobacteria</taxon>
        <taxon>Sphingomonadales</taxon>
        <taxon>Sphingomonadaceae</taxon>
        <taxon>Sphingopyxis</taxon>
    </lineage>
</organism>
<dbReference type="AlphaFoldDB" id="A0A1T5FXB8"/>
<dbReference type="FunFam" id="3.40.190.290:FF:000001">
    <property type="entry name" value="Transcriptional regulator, LysR family"/>
    <property type="match status" value="1"/>
</dbReference>
<dbReference type="InterPro" id="IPR036390">
    <property type="entry name" value="WH_DNA-bd_sf"/>
</dbReference>
<evidence type="ECO:0000256" key="1">
    <source>
        <dbReference type="ARBA" id="ARBA00009437"/>
    </source>
</evidence>
<evidence type="ECO:0000259" key="5">
    <source>
        <dbReference type="PROSITE" id="PS50931"/>
    </source>
</evidence>
<gene>
    <name evidence="6" type="ORF">SAMN06295937_10489</name>
</gene>
<dbReference type="InterPro" id="IPR036388">
    <property type="entry name" value="WH-like_DNA-bd_sf"/>
</dbReference>
<feature type="domain" description="HTH lysR-type" evidence="5">
    <location>
        <begin position="3"/>
        <end position="60"/>
    </location>
</feature>
<sequence length="312" mass="34003">MLDRFQGIQVLLKVVELGSLSGAARALDMSPTMATKHVAAIEQRLGVRLLHRTTRKVTPTEIGRTFVQNAERIIAELQEAEAEAAADKLVVRGLLRVNVPVSFGTSEIAPILNDLSKAHPDLTIDLGVNDRLVDLVEEGWDLAIRIGRLQDSPMIARRLAPCHMAVCASPAYLRKHGRPKTVIDLGDHRCLGYTLSHAVGPSSWSFGSNGDIKVPVSGPLRAGNGDALVAAAIAGMGIVYQPTFIVADAVADGRLEILELDHPPFDLGNIYAVYPPNEHLPAKVRVFIDFLIKRFAGTPPWQRRIDQTTDRN</sequence>
<keyword evidence="2" id="KW-0805">Transcription regulation</keyword>
<dbReference type="Proteomes" id="UP000190044">
    <property type="component" value="Unassembled WGS sequence"/>
</dbReference>
<evidence type="ECO:0000313" key="7">
    <source>
        <dbReference type="Proteomes" id="UP000190044"/>
    </source>
</evidence>
<name>A0A1T5FXB8_9SPHN</name>
<accession>A0A1T5FXB8</accession>